<dbReference type="AlphaFoldDB" id="A0A6J4UQJ6"/>
<accession>A0A6J4UQJ6</accession>
<sequence>MSGVTCDERFGVIPTSLGPSRSSAIFGRSPAARSRVALVWRRPWKRIGGPPAAATSLRDLPIRLLTGKFANGAIGSVPTSVVTVGNSPRIEVRLYGSKGAIITRPVQQFGSPETIKAATSDAVAFKEPVVPARFYPAGGNARKEWRTLYYANPIKNVLDELTTGTAENQGGFDDGAWVREVTPHRRLTLTEAAAFSEREAGMPPAAARGEAVKNATFPGAAMMYPIGTDAMRDLRRRLAAIEGASFSPRTFHDRFLGYGAIPVSLIATAMAGGRERTGSPA</sequence>
<dbReference type="Gene3D" id="3.30.360.10">
    <property type="entry name" value="Dihydrodipicolinate Reductase, domain 2"/>
    <property type="match status" value="1"/>
</dbReference>
<dbReference type="EMBL" id="CADCWE010000218">
    <property type="protein sequence ID" value="CAA9555999.1"/>
    <property type="molecule type" value="Genomic_DNA"/>
</dbReference>
<name>A0A6J4UQJ6_9BACT</name>
<protein>
    <submittedName>
        <fullName evidence="1">Uncharacterized protein</fullName>
    </submittedName>
</protein>
<dbReference type="Pfam" id="PF05960">
    <property type="entry name" value="DUF885"/>
    <property type="match status" value="1"/>
</dbReference>
<proteinExistence type="predicted"/>
<gene>
    <name evidence="1" type="ORF">AVDCRST_MAG73-3282</name>
</gene>
<organism evidence="1">
    <name type="scientific">uncultured Thermomicrobiales bacterium</name>
    <dbReference type="NCBI Taxonomy" id="1645740"/>
    <lineage>
        <taxon>Bacteria</taxon>
        <taxon>Pseudomonadati</taxon>
        <taxon>Thermomicrobiota</taxon>
        <taxon>Thermomicrobia</taxon>
        <taxon>Thermomicrobiales</taxon>
        <taxon>environmental samples</taxon>
    </lineage>
</organism>
<reference evidence="1" key="1">
    <citation type="submission" date="2020-02" db="EMBL/GenBank/DDBJ databases">
        <authorList>
            <person name="Meier V. D."/>
        </authorList>
    </citation>
    <scope>NUCLEOTIDE SEQUENCE</scope>
    <source>
        <strain evidence="1">AVDCRST_MAG73</strain>
    </source>
</reference>
<evidence type="ECO:0000313" key="1">
    <source>
        <dbReference type="EMBL" id="CAA9555999.1"/>
    </source>
</evidence>
<dbReference type="SUPFAM" id="SSF55347">
    <property type="entry name" value="Glyceraldehyde-3-phosphate dehydrogenase-like, C-terminal domain"/>
    <property type="match status" value="1"/>
</dbReference>
<dbReference type="InterPro" id="IPR010281">
    <property type="entry name" value="DUF885"/>
</dbReference>